<reference evidence="1 2" key="1">
    <citation type="submission" date="2019-02" db="EMBL/GenBank/DDBJ databases">
        <title>Deep-cultivation of Planctomycetes and their phenomic and genomic characterization uncovers novel biology.</title>
        <authorList>
            <person name="Wiegand S."/>
            <person name="Jogler M."/>
            <person name="Boedeker C."/>
            <person name="Pinto D."/>
            <person name="Vollmers J."/>
            <person name="Rivas-Marin E."/>
            <person name="Kohn T."/>
            <person name="Peeters S.H."/>
            <person name="Heuer A."/>
            <person name="Rast P."/>
            <person name="Oberbeckmann S."/>
            <person name="Bunk B."/>
            <person name="Jeske O."/>
            <person name="Meyerdierks A."/>
            <person name="Storesund J.E."/>
            <person name="Kallscheuer N."/>
            <person name="Luecker S."/>
            <person name="Lage O.M."/>
            <person name="Pohl T."/>
            <person name="Merkel B.J."/>
            <person name="Hornburger P."/>
            <person name="Mueller R.-W."/>
            <person name="Bruemmer F."/>
            <person name="Labrenz M."/>
            <person name="Spormann A.M."/>
            <person name="Op den Camp H."/>
            <person name="Overmann J."/>
            <person name="Amann R."/>
            <person name="Jetten M.S.M."/>
            <person name="Mascher T."/>
            <person name="Medema M.H."/>
            <person name="Devos D.P."/>
            <person name="Kaster A.-K."/>
            <person name="Ovreas L."/>
            <person name="Rohde M."/>
            <person name="Galperin M.Y."/>
            <person name="Jogler C."/>
        </authorList>
    </citation>
    <scope>NUCLEOTIDE SEQUENCE [LARGE SCALE GENOMIC DNA]</scope>
    <source>
        <strain evidence="1 2">Pan44</strain>
    </source>
</reference>
<dbReference type="AlphaFoldDB" id="A0A517SCS2"/>
<dbReference type="SUPFAM" id="SSF49478">
    <property type="entry name" value="Cna protein B-type domain"/>
    <property type="match status" value="1"/>
</dbReference>
<accession>A0A517SCS2</accession>
<dbReference type="RefSeq" id="WP_145029547.1">
    <property type="nucleotide sequence ID" value="NZ_CP036271.1"/>
</dbReference>
<evidence type="ECO:0000313" key="1">
    <source>
        <dbReference type="EMBL" id="QDT53932.1"/>
    </source>
</evidence>
<name>A0A517SCS2_9PLAN</name>
<proteinExistence type="predicted"/>
<dbReference type="KEGG" id="ccos:Pan44_19590"/>
<dbReference type="PROSITE" id="PS51257">
    <property type="entry name" value="PROKAR_LIPOPROTEIN"/>
    <property type="match status" value="1"/>
</dbReference>
<keyword evidence="2" id="KW-1185">Reference proteome</keyword>
<evidence type="ECO:0000313" key="2">
    <source>
        <dbReference type="Proteomes" id="UP000315700"/>
    </source>
</evidence>
<organism evidence="1 2">
    <name type="scientific">Caulifigura coniformis</name>
    <dbReference type="NCBI Taxonomy" id="2527983"/>
    <lineage>
        <taxon>Bacteria</taxon>
        <taxon>Pseudomonadati</taxon>
        <taxon>Planctomycetota</taxon>
        <taxon>Planctomycetia</taxon>
        <taxon>Planctomycetales</taxon>
        <taxon>Planctomycetaceae</taxon>
        <taxon>Caulifigura</taxon>
    </lineage>
</organism>
<dbReference type="EMBL" id="CP036271">
    <property type="protein sequence ID" value="QDT53932.1"/>
    <property type="molecule type" value="Genomic_DNA"/>
</dbReference>
<dbReference type="InParanoid" id="A0A517SCS2"/>
<sequence>MRNRFLKIAAILGMTIATGCGTGEPPLPELAPVTGTVTQGGKPVADAIVTFQPEKGPLAVGNTDAAGKFELKYMGTNPGAAPGKYTVRISKMSGEAGDELIPRKYNEASKLTQEVTQAGPNDFKFEL</sequence>
<dbReference type="OrthoDB" id="213762at2"/>
<protein>
    <submittedName>
        <fullName evidence="1">Bacterial Ig-like domain (Group 1)</fullName>
    </submittedName>
</protein>
<gene>
    <name evidence="1" type="ORF">Pan44_19590</name>
</gene>
<dbReference type="Gene3D" id="2.60.40.1120">
    <property type="entry name" value="Carboxypeptidase-like, regulatory domain"/>
    <property type="match status" value="1"/>
</dbReference>
<dbReference type="Proteomes" id="UP000315700">
    <property type="component" value="Chromosome"/>
</dbReference>